<name>B4JZH1_DROGR</name>
<dbReference type="OrthoDB" id="7833794at2759"/>
<dbReference type="FunCoup" id="B4JZH1">
    <property type="interactions" value="22"/>
</dbReference>
<dbReference type="eggNOG" id="ENOG502T9FQ">
    <property type="taxonomic scope" value="Eukaryota"/>
</dbReference>
<dbReference type="InParanoid" id="B4JZH1"/>
<gene>
    <name evidence="2" type="primary">Dgri\GH25141</name>
    <name evidence="2" type="ORF">Dgri_GH25141</name>
</gene>
<reference evidence="2 3" key="1">
    <citation type="journal article" date="2007" name="Nature">
        <title>Evolution of genes and genomes on the Drosophila phylogeny.</title>
        <authorList>
            <consortium name="Drosophila 12 Genomes Consortium"/>
            <person name="Clark A.G."/>
            <person name="Eisen M.B."/>
            <person name="Smith D.R."/>
            <person name="Bergman C.M."/>
            <person name="Oliver B."/>
            <person name="Markow T.A."/>
            <person name="Kaufman T.C."/>
            <person name="Kellis M."/>
            <person name="Gelbart W."/>
            <person name="Iyer V.N."/>
            <person name="Pollard D.A."/>
            <person name="Sackton T.B."/>
            <person name="Larracuente A.M."/>
            <person name="Singh N.D."/>
            <person name="Abad J.P."/>
            <person name="Abt D.N."/>
            <person name="Adryan B."/>
            <person name="Aguade M."/>
            <person name="Akashi H."/>
            <person name="Anderson W.W."/>
            <person name="Aquadro C.F."/>
            <person name="Ardell D.H."/>
            <person name="Arguello R."/>
            <person name="Artieri C.G."/>
            <person name="Barbash D.A."/>
            <person name="Barker D."/>
            <person name="Barsanti P."/>
            <person name="Batterham P."/>
            <person name="Batzoglou S."/>
            <person name="Begun D."/>
            <person name="Bhutkar A."/>
            <person name="Blanco E."/>
            <person name="Bosak S.A."/>
            <person name="Bradley R.K."/>
            <person name="Brand A.D."/>
            <person name="Brent M.R."/>
            <person name="Brooks A.N."/>
            <person name="Brown R.H."/>
            <person name="Butlin R.K."/>
            <person name="Caggese C."/>
            <person name="Calvi B.R."/>
            <person name="Bernardo de Carvalho A."/>
            <person name="Caspi A."/>
            <person name="Castrezana S."/>
            <person name="Celniker S.E."/>
            <person name="Chang J.L."/>
            <person name="Chapple C."/>
            <person name="Chatterji S."/>
            <person name="Chinwalla A."/>
            <person name="Civetta A."/>
            <person name="Clifton S.W."/>
            <person name="Comeron J.M."/>
            <person name="Costello J.C."/>
            <person name="Coyne J.A."/>
            <person name="Daub J."/>
            <person name="David R.G."/>
            <person name="Delcher A.L."/>
            <person name="Delehaunty K."/>
            <person name="Do C.B."/>
            <person name="Ebling H."/>
            <person name="Edwards K."/>
            <person name="Eickbush T."/>
            <person name="Evans J.D."/>
            <person name="Filipski A."/>
            <person name="Findeiss S."/>
            <person name="Freyhult E."/>
            <person name="Fulton L."/>
            <person name="Fulton R."/>
            <person name="Garcia A.C."/>
            <person name="Gardiner A."/>
            <person name="Garfield D.A."/>
            <person name="Garvin B.E."/>
            <person name="Gibson G."/>
            <person name="Gilbert D."/>
            <person name="Gnerre S."/>
            <person name="Godfrey J."/>
            <person name="Good R."/>
            <person name="Gotea V."/>
            <person name="Gravely B."/>
            <person name="Greenberg A.J."/>
            <person name="Griffiths-Jones S."/>
            <person name="Gross S."/>
            <person name="Guigo R."/>
            <person name="Gustafson E.A."/>
            <person name="Haerty W."/>
            <person name="Hahn M.W."/>
            <person name="Halligan D.L."/>
            <person name="Halpern A.L."/>
            <person name="Halter G.M."/>
            <person name="Han M.V."/>
            <person name="Heger A."/>
            <person name="Hillier L."/>
            <person name="Hinrichs A.S."/>
            <person name="Holmes I."/>
            <person name="Hoskins R.A."/>
            <person name="Hubisz M.J."/>
            <person name="Hultmark D."/>
            <person name="Huntley M.A."/>
            <person name="Jaffe D.B."/>
            <person name="Jagadeeshan S."/>
            <person name="Jeck W.R."/>
            <person name="Johnson J."/>
            <person name="Jones C.D."/>
            <person name="Jordan W.C."/>
            <person name="Karpen G.H."/>
            <person name="Kataoka E."/>
            <person name="Keightley P.D."/>
            <person name="Kheradpour P."/>
            <person name="Kirkness E.F."/>
            <person name="Koerich L.B."/>
            <person name="Kristiansen K."/>
            <person name="Kudrna D."/>
            <person name="Kulathinal R.J."/>
            <person name="Kumar S."/>
            <person name="Kwok R."/>
            <person name="Lander E."/>
            <person name="Langley C.H."/>
            <person name="Lapoint R."/>
            <person name="Lazzaro B.P."/>
            <person name="Lee S.J."/>
            <person name="Levesque L."/>
            <person name="Li R."/>
            <person name="Lin C.F."/>
            <person name="Lin M.F."/>
            <person name="Lindblad-Toh K."/>
            <person name="Llopart A."/>
            <person name="Long M."/>
            <person name="Low L."/>
            <person name="Lozovsky E."/>
            <person name="Lu J."/>
            <person name="Luo M."/>
            <person name="Machado C.A."/>
            <person name="Makalowski W."/>
            <person name="Marzo M."/>
            <person name="Matsuda M."/>
            <person name="Matzkin L."/>
            <person name="McAllister B."/>
            <person name="McBride C.S."/>
            <person name="McKernan B."/>
            <person name="McKernan K."/>
            <person name="Mendez-Lago M."/>
            <person name="Minx P."/>
            <person name="Mollenhauer M.U."/>
            <person name="Montooth K."/>
            <person name="Mount S.M."/>
            <person name="Mu X."/>
            <person name="Myers E."/>
            <person name="Negre B."/>
            <person name="Newfeld S."/>
            <person name="Nielsen R."/>
            <person name="Noor M.A."/>
            <person name="O'Grady P."/>
            <person name="Pachter L."/>
            <person name="Papaceit M."/>
            <person name="Parisi M.J."/>
            <person name="Parisi M."/>
            <person name="Parts L."/>
            <person name="Pedersen J.S."/>
            <person name="Pesole G."/>
            <person name="Phillippy A.M."/>
            <person name="Ponting C.P."/>
            <person name="Pop M."/>
            <person name="Porcelli D."/>
            <person name="Powell J.R."/>
            <person name="Prohaska S."/>
            <person name="Pruitt K."/>
            <person name="Puig M."/>
            <person name="Quesneville H."/>
            <person name="Ram K.R."/>
            <person name="Rand D."/>
            <person name="Rasmussen M.D."/>
            <person name="Reed L.K."/>
            <person name="Reenan R."/>
            <person name="Reily A."/>
            <person name="Remington K.A."/>
            <person name="Rieger T.T."/>
            <person name="Ritchie M.G."/>
            <person name="Robin C."/>
            <person name="Rogers Y.H."/>
            <person name="Rohde C."/>
            <person name="Rozas J."/>
            <person name="Rubenfield M.J."/>
            <person name="Ruiz A."/>
            <person name="Russo S."/>
            <person name="Salzberg S.L."/>
            <person name="Sanchez-Gracia A."/>
            <person name="Saranga D.J."/>
            <person name="Sato H."/>
            <person name="Schaeffer S.W."/>
            <person name="Schatz M.C."/>
            <person name="Schlenke T."/>
            <person name="Schwartz R."/>
            <person name="Segarra C."/>
            <person name="Singh R.S."/>
            <person name="Sirot L."/>
            <person name="Sirota M."/>
            <person name="Sisneros N.B."/>
            <person name="Smith C.D."/>
            <person name="Smith T.F."/>
            <person name="Spieth J."/>
            <person name="Stage D.E."/>
            <person name="Stark A."/>
            <person name="Stephan W."/>
            <person name="Strausberg R.L."/>
            <person name="Strempel S."/>
            <person name="Sturgill D."/>
            <person name="Sutton G."/>
            <person name="Sutton G.G."/>
            <person name="Tao W."/>
            <person name="Teichmann S."/>
            <person name="Tobari Y.N."/>
            <person name="Tomimura Y."/>
            <person name="Tsolas J.M."/>
            <person name="Valente V.L."/>
            <person name="Venter E."/>
            <person name="Venter J.C."/>
            <person name="Vicario S."/>
            <person name="Vieira F.G."/>
            <person name="Vilella A.J."/>
            <person name="Villasante A."/>
            <person name="Walenz B."/>
            <person name="Wang J."/>
            <person name="Wasserman M."/>
            <person name="Watts T."/>
            <person name="Wilson D."/>
            <person name="Wilson R.K."/>
            <person name="Wing R.A."/>
            <person name="Wolfner M.F."/>
            <person name="Wong A."/>
            <person name="Wong G.K."/>
            <person name="Wu C.I."/>
            <person name="Wu G."/>
            <person name="Yamamoto D."/>
            <person name="Yang H.P."/>
            <person name="Yang S.P."/>
            <person name="Yorke J.A."/>
            <person name="Yoshida K."/>
            <person name="Zdobnov E."/>
            <person name="Zhang P."/>
            <person name="Zhang Y."/>
            <person name="Zimin A.V."/>
            <person name="Baldwin J."/>
            <person name="Abdouelleil A."/>
            <person name="Abdulkadir J."/>
            <person name="Abebe A."/>
            <person name="Abera B."/>
            <person name="Abreu J."/>
            <person name="Acer S.C."/>
            <person name="Aftuck L."/>
            <person name="Alexander A."/>
            <person name="An P."/>
            <person name="Anderson E."/>
            <person name="Anderson S."/>
            <person name="Arachi H."/>
            <person name="Azer M."/>
            <person name="Bachantsang P."/>
            <person name="Barry A."/>
            <person name="Bayul T."/>
            <person name="Berlin A."/>
            <person name="Bessette D."/>
            <person name="Bloom T."/>
            <person name="Blye J."/>
            <person name="Boguslavskiy L."/>
            <person name="Bonnet C."/>
            <person name="Boukhgalter B."/>
            <person name="Bourzgui I."/>
            <person name="Brown A."/>
            <person name="Cahill P."/>
            <person name="Channer S."/>
            <person name="Cheshatsang Y."/>
            <person name="Chuda L."/>
            <person name="Citroen M."/>
            <person name="Collymore A."/>
            <person name="Cooke P."/>
            <person name="Costello M."/>
            <person name="D'Aco K."/>
            <person name="Daza R."/>
            <person name="De Haan G."/>
            <person name="DeGray S."/>
            <person name="DeMaso C."/>
            <person name="Dhargay N."/>
            <person name="Dooley K."/>
            <person name="Dooley E."/>
            <person name="Doricent M."/>
            <person name="Dorje P."/>
            <person name="Dorjee K."/>
            <person name="Dupes A."/>
            <person name="Elong R."/>
            <person name="Falk J."/>
            <person name="Farina A."/>
            <person name="Faro S."/>
            <person name="Ferguson D."/>
            <person name="Fisher S."/>
            <person name="Foley C.D."/>
            <person name="Franke A."/>
            <person name="Friedrich D."/>
            <person name="Gadbois L."/>
            <person name="Gearin G."/>
            <person name="Gearin C.R."/>
            <person name="Giannoukos G."/>
            <person name="Goode T."/>
            <person name="Graham J."/>
            <person name="Grandbois E."/>
            <person name="Grewal S."/>
            <person name="Gyaltsen K."/>
            <person name="Hafez N."/>
            <person name="Hagos B."/>
            <person name="Hall J."/>
            <person name="Henson C."/>
            <person name="Hollinger A."/>
            <person name="Honan T."/>
            <person name="Huard M.D."/>
            <person name="Hughes L."/>
            <person name="Hurhula B."/>
            <person name="Husby M.E."/>
            <person name="Kamat A."/>
            <person name="Kanga B."/>
            <person name="Kashin S."/>
            <person name="Khazanovich D."/>
            <person name="Kisner P."/>
            <person name="Lance K."/>
            <person name="Lara M."/>
            <person name="Lee W."/>
            <person name="Lennon N."/>
            <person name="Letendre F."/>
            <person name="LeVine R."/>
            <person name="Lipovsky A."/>
            <person name="Liu X."/>
            <person name="Liu J."/>
            <person name="Liu S."/>
            <person name="Lokyitsang T."/>
            <person name="Lokyitsang Y."/>
            <person name="Lubonja R."/>
            <person name="Lui A."/>
            <person name="MacDonald P."/>
            <person name="Magnisalis V."/>
            <person name="Maru K."/>
            <person name="Matthews C."/>
            <person name="McCusker W."/>
            <person name="McDonough S."/>
            <person name="Mehta T."/>
            <person name="Meldrim J."/>
            <person name="Meneus L."/>
            <person name="Mihai O."/>
            <person name="Mihalev A."/>
            <person name="Mihova T."/>
            <person name="Mittelman R."/>
            <person name="Mlenga V."/>
            <person name="Montmayeur A."/>
            <person name="Mulrain L."/>
            <person name="Navidi A."/>
            <person name="Naylor J."/>
            <person name="Negash T."/>
            <person name="Nguyen T."/>
            <person name="Nguyen N."/>
            <person name="Nicol R."/>
            <person name="Norbu C."/>
            <person name="Norbu N."/>
            <person name="Novod N."/>
            <person name="O'Neill B."/>
            <person name="Osman S."/>
            <person name="Markiewicz E."/>
            <person name="Oyono O.L."/>
            <person name="Patti C."/>
            <person name="Phunkhang P."/>
            <person name="Pierre F."/>
            <person name="Priest M."/>
            <person name="Raghuraman S."/>
            <person name="Rege F."/>
            <person name="Reyes R."/>
            <person name="Rise C."/>
            <person name="Rogov P."/>
            <person name="Ross K."/>
            <person name="Ryan E."/>
            <person name="Settipalli S."/>
            <person name="Shea T."/>
            <person name="Sherpa N."/>
            <person name="Shi L."/>
            <person name="Shih D."/>
            <person name="Sparrow T."/>
            <person name="Spaulding J."/>
            <person name="Stalker J."/>
            <person name="Stange-Thomann N."/>
            <person name="Stavropoulos S."/>
            <person name="Stone C."/>
            <person name="Strader C."/>
            <person name="Tesfaye S."/>
            <person name="Thomson T."/>
            <person name="Thoulutsang Y."/>
            <person name="Thoulutsang D."/>
            <person name="Topham K."/>
            <person name="Topping I."/>
            <person name="Tsamla T."/>
            <person name="Vassiliev H."/>
            <person name="Vo A."/>
            <person name="Wangchuk T."/>
            <person name="Wangdi T."/>
            <person name="Weiand M."/>
            <person name="Wilkinson J."/>
            <person name="Wilson A."/>
            <person name="Yadav S."/>
            <person name="Young G."/>
            <person name="Yu Q."/>
            <person name="Zembek L."/>
            <person name="Zhong D."/>
            <person name="Zimmer A."/>
            <person name="Zwirko Z."/>
            <person name="Jaffe D.B."/>
            <person name="Alvarez P."/>
            <person name="Brockman W."/>
            <person name="Butler J."/>
            <person name="Chin C."/>
            <person name="Gnerre S."/>
            <person name="Grabherr M."/>
            <person name="Kleber M."/>
            <person name="Mauceli E."/>
            <person name="MacCallum I."/>
        </authorList>
    </citation>
    <scope>NUCLEOTIDE SEQUENCE [LARGE SCALE GENOMIC DNA]</scope>
    <source>
        <strain evidence="3">Tucson 15287-2541.00</strain>
    </source>
</reference>
<dbReference type="EMBL" id="CH916379">
    <property type="protein sequence ID" value="EDV94093.1"/>
    <property type="molecule type" value="Genomic_DNA"/>
</dbReference>
<evidence type="ECO:0000256" key="1">
    <source>
        <dbReference type="SAM" id="MobiDB-lite"/>
    </source>
</evidence>
<evidence type="ECO:0000313" key="3">
    <source>
        <dbReference type="Proteomes" id="UP000001070"/>
    </source>
</evidence>
<dbReference type="Proteomes" id="UP000001070">
    <property type="component" value="Unassembled WGS sequence"/>
</dbReference>
<dbReference type="PhylomeDB" id="B4JZH1"/>
<dbReference type="KEGG" id="dgr:6570099"/>
<sequence>MVAAAVETVSSAEMFVSHATIHLKQPQIEATPHMYWWCTQVTDQPQQQQQQQEVRETLVERVKQNGSTTTKATPTYTRPRIQGNEAKRQNLLQTLDNFYAVERHDSALNRVTK</sequence>
<dbReference type="OMA" id="WRTQVTG"/>
<protein>
    <submittedName>
        <fullName evidence="2">GH25141</fullName>
    </submittedName>
</protein>
<feature type="region of interest" description="Disordered" evidence="1">
    <location>
        <begin position="61"/>
        <end position="86"/>
    </location>
</feature>
<accession>B4JZH1</accession>
<dbReference type="HOGENOM" id="CLU_2099368_0_0_1"/>
<evidence type="ECO:0000313" key="2">
    <source>
        <dbReference type="EMBL" id="EDV94093.1"/>
    </source>
</evidence>
<organism evidence="3">
    <name type="scientific">Drosophila grimshawi</name>
    <name type="common">Hawaiian fruit fly</name>
    <name type="synonym">Idiomyia grimshawi</name>
    <dbReference type="NCBI Taxonomy" id="7222"/>
    <lineage>
        <taxon>Eukaryota</taxon>
        <taxon>Metazoa</taxon>
        <taxon>Ecdysozoa</taxon>
        <taxon>Arthropoda</taxon>
        <taxon>Hexapoda</taxon>
        <taxon>Insecta</taxon>
        <taxon>Pterygota</taxon>
        <taxon>Neoptera</taxon>
        <taxon>Endopterygota</taxon>
        <taxon>Diptera</taxon>
        <taxon>Brachycera</taxon>
        <taxon>Muscomorpha</taxon>
        <taxon>Ephydroidea</taxon>
        <taxon>Drosophilidae</taxon>
        <taxon>Drosophila</taxon>
        <taxon>Hawaiian Drosophila</taxon>
    </lineage>
</organism>
<feature type="compositionally biased region" description="Low complexity" evidence="1">
    <location>
        <begin position="68"/>
        <end position="77"/>
    </location>
</feature>
<keyword evidence="3" id="KW-1185">Reference proteome</keyword>
<dbReference type="AlphaFoldDB" id="B4JZH1"/>
<proteinExistence type="predicted"/>